<keyword evidence="4" id="KW-0406">Ion transport</keyword>
<keyword evidence="3" id="KW-0813">Transport</keyword>
<protein>
    <recommendedName>
        <fullName evidence="2">V-type ATP synthase subunit E</fullName>
    </recommendedName>
</protein>
<evidence type="ECO:0000256" key="4">
    <source>
        <dbReference type="ARBA" id="ARBA00023065"/>
    </source>
</evidence>
<dbReference type="EMBL" id="DSDK01000396">
    <property type="protein sequence ID" value="HDR51396.1"/>
    <property type="molecule type" value="Genomic_DNA"/>
</dbReference>
<evidence type="ECO:0000256" key="3">
    <source>
        <dbReference type="ARBA" id="ARBA00022448"/>
    </source>
</evidence>
<keyword evidence="5" id="KW-0175">Coiled coil</keyword>
<dbReference type="AlphaFoldDB" id="A0A831PQW0"/>
<accession>A0A831PQW0</accession>
<dbReference type="SUPFAM" id="SSF160527">
    <property type="entry name" value="V-type ATPase subunit E-like"/>
    <property type="match status" value="1"/>
</dbReference>
<reference evidence="6" key="1">
    <citation type="journal article" date="2020" name="mSystems">
        <title>Genome- and Community-Level Interaction Insights into Carbon Utilization and Element Cycling Functions of Hydrothermarchaeota in Hydrothermal Sediment.</title>
        <authorList>
            <person name="Zhou Z."/>
            <person name="Liu Y."/>
            <person name="Xu W."/>
            <person name="Pan J."/>
            <person name="Luo Z.H."/>
            <person name="Li M."/>
        </authorList>
    </citation>
    <scope>NUCLEOTIDE SEQUENCE [LARGE SCALE GENOMIC DNA]</scope>
    <source>
        <strain evidence="6">SpSt-1217</strain>
    </source>
</reference>
<name>A0A831PQW0_9BACT</name>
<evidence type="ECO:0000313" key="6">
    <source>
        <dbReference type="EMBL" id="HDR51396.1"/>
    </source>
</evidence>
<comment type="similarity">
    <text evidence="1">Belongs to the V-ATPase E subunit family.</text>
</comment>
<evidence type="ECO:0000256" key="5">
    <source>
        <dbReference type="SAM" id="Coils"/>
    </source>
</evidence>
<dbReference type="GO" id="GO:0046961">
    <property type="term" value="F:proton-transporting ATPase activity, rotational mechanism"/>
    <property type="evidence" value="ECO:0007669"/>
    <property type="project" value="InterPro"/>
</dbReference>
<sequence>MTSKIQQLTETIYNEGVQKAKEEAEAILKEAKEKAAGIEKEAQKEAEKKVAEAEGKAQELKKQVDSEIRMTLNQAVSAMKQEITSLITMKVIQPPMEELFSDKDYLQKLILTVVKSWMEKESFDIKVILPENDRDMLNGFFKNNLADELNKGLEVAFARNMKSGFKIGPADGSYLISFTDEDFTNFLKAYLRPKTSQLLFEEEK</sequence>
<evidence type="ECO:0000256" key="1">
    <source>
        <dbReference type="ARBA" id="ARBA00005901"/>
    </source>
</evidence>
<dbReference type="CDD" id="cd06503">
    <property type="entry name" value="ATP-synt_Fo_b"/>
    <property type="match status" value="1"/>
</dbReference>
<dbReference type="InterPro" id="IPR002842">
    <property type="entry name" value="ATPase_V1_Esu"/>
</dbReference>
<feature type="coiled-coil region" evidence="5">
    <location>
        <begin position="14"/>
        <end position="70"/>
    </location>
</feature>
<dbReference type="Proteomes" id="UP000886047">
    <property type="component" value="Unassembled WGS sequence"/>
</dbReference>
<evidence type="ECO:0000256" key="2">
    <source>
        <dbReference type="ARBA" id="ARBA00020756"/>
    </source>
</evidence>
<dbReference type="Pfam" id="PF01991">
    <property type="entry name" value="vATP-synt_E"/>
    <property type="match status" value="1"/>
</dbReference>
<gene>
    <name evidence="6" type="ORF">ENN90_07215</name>
</gene>
<proteinExistence type="inferred from homology"/>
<dbReference type="GO" id="GO:0033178">
    <property type="term" value="C:proton-transporting two-sector ATPase complex, catalytic domain"/>
    <property type="evidence" value="ECO:0007669"/>
    <property type="project" value="InterPro"/>
</dbReference>
<organism evidence="6">
    <name type="scientific">Mariniphaga anaerophila</name>
    <dbReference type="NCBI Taxonomy" id="1484053"/>
    <lineage>
        <taxon>Bacteria</taxon>
        <taxon>Pseudomonadati</taxon>
        <taxon>Bacteroidota</taxon>
        <taxon>Bacteroidia</taxon>
        <taxon>Marinilabiliales</taxon>
        <taxon>Prolixibacteraceae</taxon>
        <taxon>Mariniphaga</taxon>
    </lineage>
</organism>
<comment type="caution">
    <text evidence="6">The sequence shown here is derived from an EMBL/GenBank/DDBJ whole genome shotgun (WGS) entry which is preliminary data.</text>
</comment>